<evidence type="ECO:0000313" key="2">
    <source>
        <dbReference type="Proteomes" id="UP001194746"/>
    </source>
</evidence>
<name>A0AAD4H122_ASPNN</name>
<keyword evidence="2" id="KW-1185">Reference proteome</keyword>
<protein>
    <recommendedName>
        <fullName evidence="3">SRR1-like domain-containing protein</fullName>
    </recommendedName>
</protein>
<dbReference type="Proteomes" id="UP001194746">
    <property type="component" value="Unassembled WGS sequence"/>
</dbReference>
<gene>
    <name evidence="1" type="ORF">FE257_000207</name>
</gene>
<dbReference type="PANTHER" id="PTHR42080:SF3">
    <property type="entry name" value="SRR1-LIKE DOMAIN-CONTAINING PROTEIN"/>
    <property type="match status" value="1"/>
</dbReference>
<dbReference type="PANTHER" id="PTHR42080">
    <property type="entry name" value="SRR1 DOMAIN-CONTAINING PROTEIN"/>
    <property type="match status" value="1"/>
</dbReference>
<accession>A0AAD4H122</accession>
<dbReference type="EMBL" id="VCAU01000001">
    <property type="protein sequence ID" value="KAF9895303.1"/>
    <property type="molecule type" value="Genomic_DNA"/>
</dbReference>
<proteinExistence type="predicted"/>
<evidence type="ECO:0000313" key="1">
    <source>
        <dbReference type="EMBL" id="KAF9895303.1"/>
    </source>
</evidence>
<reference evidence="1" key="1">
    <citation type="journal article" date="2019" name="Beilstein J. Org. Chem.">
        <title>Nanangenines: drimane sesquiterpenoids as the dominant metabolite cohort of a novel Australian fungus, Aspergillus nanangensis.</title>
        <authorList>
            <person name="Lacey H.J."/>
            <person name="Gilchrist C.L.M."/>
            <person name="Crombie A."/>
            <person name="Kalaitzis J.A."/>
            <person name="Vuong D."/>
            <person name="Rutledge P.J."/>
            <person name="Turner P."/>
            <person name="Pitt J.I."/>
            <person name="Lacey E."/>
            <person name="Chooi Y.H."/>
            <person name="Piggott A.M."/>
        </authorList>
    </citation>
    <scope>NUCLEOTIDE SEQUENCE</scope>
    <source>
        <strain evidence="1">MST-FP2251</strain>
    </source>
</reference>
<reference evidence="1" key="2">
    <citation type="submission" date="2020-02" db="EMBL/GenBank/DDBJ databases">
        <authorList>
            <person name="Gilchrist C.L.M."/>
            <person name="Chooi Y.-H."/>
        </authorList>
    </citation>
    <scope>NUCLEOTIDE SEQUENCE</scope>
    <source>
        <strain evidence="1">MST-FP2251</strain>
    </source>
</reference>
<sequence>MVHNQLQEHPARGALIRVRGFDNEDYHYPVRTGEKVELREEVDGGPPHVTYRSIEDLKNPEYWSLRQPYINIGIAHSLNVAPHEESLEGLHLAAALGQGFLNTIRQHWKLTPIWTWIESTLTSLNLEVDIRKVIGMGCGELTDRVDLRQKWRGAARHALLLQLAEYLQRSAPENARVACYENPGGFLQMDGTSLVFSSDADICVKQIIADIARPAILILNTVRDITQGHAPPNLSDPDSPRVLQMIHMEYDQLPFPYDRFHNFPDMSMYVRKGCYAGNRTSLSEQATASRA</sequence>
<dbReference type="AlphaFoldDB" id="A0AAD4H122"/>
<evidence type="ECO:0008006" key="3">
    <source>
        <dbReference type="Google" id="ProtNLM"/>
    </source>
</evidence>
<organism evidence="1 2">
    <name type="scientific">Aspergillus nanangensis</name>
    <dbReference type="NCBI Taxonomy" id="2582783"/>
    <lineage>
        <taxon>Eukaryota</taxon>
        <taxon>Fungi</taxon>
        <taxon>Dikarya</taxon>
        <taxon>Ascomycota</taxon>
        <taxon>Pezizomycotina</taxon>
        <taxon>Eurotiomycetes</taxon>
        <taxon>Eurotiomycetidae</taxon>
        <taxon>Eurotiales</taxon>
        <taxon>Aspergillaceae</taxon>
        <taxon>Aspergillus</taxon>
        <taxon>Aspergillus subgen. Circumdati</taxon>
    </lineage>
</organism>
<comment type="caution">
    <text evidence="1">The sequence shown here is derived from an EMBL/GenBank/DDBJ whole genome shotgun (WGS) entry which is preliminary data.</text>
</comment>